<dbReference type="AlphaFoldDB" id="A0A0R3W7H9"/>
<sequence>MGEYSLTHFHVGKYKKEDKMAAQMSKELQKAAKAKPKELKAKIQGNKVLFTNRKEKIMRADIGKMQRNKEKKIIVIATKFDKKKPNEIYALRFSDEKEFNEFFDALKEGETPKKSKEPEPASPAPKPEPQNSETRSRTPSPEPSEAKIASATLSPPISYATNSPDTSIDRKQRHSLSRTCSKSSRIPTPKTPTKCTRSSVSQESNAPRRPKSVGAATYVTTDTLPSYVRSSTPRRGDKVSARNAYPMQEKTVRRKDKSHTETKFLTYVPCKGMVKSTEGNVYLYSKTKPNAFTSTSPSSFLSTSSSTPAMDPLKEARLLRIVRISRSNSTSSRSSSSSSGSSSSSRRSSNASPSSSIERVNRVNVWKYQNRRASTSTSSSTSTDTATPDERVGRRRSRPGSAEYVRCPTCHRRCWLLVCRQ</sequence>
<feature type="compositionally biased region" description="Polar residues" evidence="1">
    <location>
        <begin position="130"/>
        <end position="139"/>
    </location>
</feature>
<keyword evidence="4" id="KW-1185">Reference proteome</keyword>
<feature type="compositionally biased region" description="Low complexity" evidence="1">
    <location>
        <begin position="325"/>
        <end position="356"/>
    </location>
</feature>
<dbReference type="EMBL" id="UYRS01018481">
    <property type="protein sequence ID" value="VDK36336.1"/>
    <property type="molecule type" value="Genomic_DNA"/>
</dbReference>
<evidence type="ECO:0000313" key="3">
    <source>
        <dbReference type="EMBL" id="VDK36336.1"/>
    </source>
</evidence>
<organism evidence="5">
    <name type="scientific">Taenia asiatica</name>
    <name type="common">Asian tapeworm</name>
    <dbReference type="NCBI Taxonomy" id="60517"/>
    <lineage>
        <taxon>Eukaryota</taxon>
        <taxon>Metazoa</taxon>
        <taxon>Spiralia</taxon>
        <taxon>Lophotrochozoa</taxon>
        <taxon>Platyhelminthes</taxon>
        <taxon>Cestoda</taxon>
        <taxon>Eucestoda</taxon>
        <taxon>Cyclophyllidea</taxon>
        <taxon>Taeniidae</taxon>
        <taxon>Taenia</taxon>
    </lineage>
</organism>
<protein>
    <submittedName>
        <fullName evidence="5">DUF5734 domain-containing protein</fullName>
    </submittedName>
</protein>
<dbReference type="InterPro" id="IPR043792">
    <property type="entry name" value="DUF5734"/>
</dbReference>
<feature type="domain" description="DUF5734" evidence="2">
    <location>
        <begin position="26"/>
        <end position="107"/>
    </location>
</feature>
<feature type="compositionally biased region" description="Polar residues" evidence="1">
    <location>
        <begin position="151"/>
        <end position="166"/>
    </location>
</feature>
<feature type="compositionally biased region" description="Polar residues" evidence="1">
    <location>
        <begin position="177"/>
        <end position="205"/>
    </location>
</feature>
<dbReference type="OrthoDB" id="10517816at2759"/>
<dbReference type="Pfam" id="PF19005">
    <property type="entry name" value="DUF5734"/>
    <property type="match status" value="1"/>
</dbReference>
<reference evidence="5" key="1">
    <citation type="submission" date="2017-02" db="UniProtKB">
        <authorList>
            <consortium name="WormBaseParasite"/>
        </authorList>
    </citation>
    <scope>IDENTIFICATION</scope>
</reference>
<evidence type="ECO:0000259" key="2">
    <source>
        <dbReference type="Pfam" id="PF19005"/>
    </source>
</evidence>
<feature type="region of interest" description="Disordered" evidence="1">
    <location>
        <begin position="324"/>
        <end position="402"/>
    </location>
</feature>
<feature type="compositionally biased region" description="Low complexity" evidence="1">
    <location>
        <begin position="373"/>
        <end position="386"/>
    </location>
</feature>
<reference evidence="3 4" key="2">
    <citation type="submission" date="2018-11" db="EMBL/GenBank/DDBJ databases">
        <authorList>
            <consortium name="Pathogen Informatics"/>
        </authorList>
    </citation>
    <scope>NUCLEOTIDE SEQUENCE [LARGE SCALE GENOMIC DNA]</scope>
</reference>
<dbReference type="WBParaSite" id="TASK_0000623401-mRNA-1">
    <property type="protein sequence ID" value="TASK_0000623401-mRNA-1"/>
    <property type="gene ID" value="TASK_0000623401"/>
</dbReference>
<dbReference type="Proteomes" id="UP000282613">
    <property type="component" value="Unassembled WGS sequence"/>
</dbReference>
<feature type="compositionally biased region" description="Basic and acidic residues" evidence="1">
    <location>
        <begin position="102"/>
        <end position="119"/>
    </location>
</feature>
<evidence type="ECO:0000313" key="4">
    <source>
        <dbReference type="Proteomes" id="UP000282613"/>
    </source>
</evidence>
<evidence type="ECO:0000256" key="1">
    <source>
        <dbReference type="SAM" id="MobiDB-lite"/>
    </source>
</evidence>
<proteinExistence type="predicted"/>
<evidence type="ECO:0000313" key="5">
    <source>
        <dbReference type="WBParaSite" id="TASK_0000623401-mRNA-1"/>
    </source>
</evidence>
<accession>A0A0R3W7H9</accession>
<gene>
    <name evidence="3" type="ORF">TASK_LOCUS6235</name>
</gene>
<name>A0A0R3W7H9_TAEAS</name>
<feature type="region of interest" description="Disordered" evidence="1">
    <location>
        <begin position="102"/>
        <end position="215"/>
    </location>
</feature>